<sequence length="206" mass="23193">MRRVFLKTINTYSPWAGDEIEIRNLRIYPSRIKVPNGKISFDVRPPANGRYLGRVTIPVTILVNKNPVHRIQVSGEVEVYTDVLCAKRALKKGDLITAEDLVVTRRPLSRLHGEPLTEIEDAVGMELKRGLRSGQIIRRRDLKRPFLVRRGQLVTVIARSPHILITLPGRAQDNGAKGDVIRVKNLSTKKVLLAEVKGPKTVEVVF</sequence>
<keyword evidence="7" id="KW-1185">Reference proteome</keyword>
<evidence type="ECO:0000256" key="2">
    <source>
        <dbReference type="ARBA" id="ARBA00022729"/>
    </source>
</evidence>
<comment type="subcellular location">
    <subcellularLocation>
        <location evidence="1 4">Periplasm</location>
    </subcellularLocation>
</comment>
<dbReference type="AlphaFoldDB" id="A0A1B9F6N8"/>
<reference evidence="6 7" key="1">
    <citation type="submission" date="2016-06" db="EMBL/GenBank/DDBJ databases">
        <title>Respiratory ammonification of nitrate coupled to the oxidation of elemental sulfur in deep-sea autotrophic thermophilic bacteria.</title>
        <authorList>
            <person name="Slobodkina G.B."/>
            <person name="Mardanov A.V."/>
            <person name="Ravin N.V."/>
            <person name="Frolova A.A."/>
            <person name="Viryasiv M.B."/>
            <person name="Chernyh N.A."/>
            <person name="Bonch-Osmolovskaya E.A."/>
            <person name="Slobodkin A.I."/>
        </authorList>
    </citation>
    <scope>NUCLEOTIDE SEQUENCE [LARGE SCALE GENOMIC DNA]</scope>
    <source>
        <strain evidence="6 7">S69</strain>
    </source>
</reference>
<dbReference type="InterPro" id="IPR017585">
    <property type="entry name" value="SAF_FlgA"/>
</dbReference>
<dbReference type="GO" id="GO:0044780">
    <property type="term" value="P:bacterial-type flagellum assembly"/>
    <property type="evidence" value="ECO:0007669"/>
    <property type="project" value="InterPro"/>
</dbReference>
<dbReference type="NCBIfam" id="TIGR03170">
    <property type="entry name" value="flgA_cterm"/>
    <property type="match status" value="1"/>
</dbReference>
<dbReference type="PROSITE" id="PS50844">
    <property type="entry name" value="AFP_LIKE"/>
    <property type="match status" value="1"/>
</dbReference>
<dbReference type="InterPro" id="IPR039246">
    <property type="entry name" value="Flagellar_FlgA"/>
</dbReference>
<proteinExistence type="inferred from homology"/>
<organism evidence="6 7">
    <name type="scientific">Dissulfuribacter thermophilus</name>
    <dbReference type="NCBI Taxonomy" id="1156395"/>
    <lineage>
        <taxon>Bacteria</taxon>
        <taxon>Pseudomonadati</taxon>
        <taxon>Thermodesulfobacteriota</taxon>
        <taxon>Dissulfuribacteria</taxon>
        <taxon>Dissulfuribacterales</taxon>
        <taxon>Dissulfuribacteraceae</taxon>
        <taxon>Dissulfuribacter</taxon>
    </lineage>
</organism>
<dbReference type="PANTHER" id="PTHR36307:SF1">
    <property type="entry name" value="FLAGELLA BASAL BODY P-RING FORMATION PROTEIN FLGA"/>
    <property type="match status" value="1"/>
</dbReference>
<dbReference type="PANTHER" id="PTHR36307">
    <property type="entry name" value="FLAGELLA BASAL BODY P-RING FORMATION PROTEIN FLGA"/>
    <property type="match status" value="1"/>
</dbReference>
<comment type="caution">
    <text evidence="6">The sequence shown here is derived from an EMBL/GenBank/DDBJ whole genome shotgun (WGS) entry which is preliminary data.</text>
</comment>
<dbReference type="Proteomes" id="UP000093080">
    <property type="component" value="Unassembled WGS sequence"/>
</dbReference>
<dbReference type="EMBL" id="MAGO01000004">
    <property type="protein sequence ID" value="OCC15553.1"/>
    <property type="molecule type" value="Genomic_DNA"/>
</dbReference>
<keyword evidence="4" id="KW-1005">Bacterial flagellum biogenesis</keyword>
<dbReference type="STRING" id="1156395.DBT_0904"/>
<dbReference type="InterPro" id="IPR006190">
    <property type="entry name" value="SAF_AFP_Neu5Ac"/>
</dbReference>
<dbReference type="SMART" id="SM00858">
    <property type="entry name" value="SAF"/>
    <property type="match status" value="1"/>
</dbReference>
<keyword evidence="6" id="KW-0966">Cell projection</keyword>
<evidence type="ECO:0000256" key="3">
    <source>
        <dbReference type="ARBA" id="ARBA00022764"/>
    </source>
</evidence>
<keyword evidence="2" id="KW-0732">Signal</keyword>
<comment type="similarity">
    <text evidence="4">Belongs to the FlgA family.</text>
</comment>
<name>A0A1B9F6N8_9BACT</name>
<keyword evidence="6" id="KW-0282">Flagellum</keyword>
<protein>
    <recommendedName>
        <fullName evidence="4">Flagella basal body P-ring formation protein FlgA</fullName>
    </recommendedName>
</protein>
<evidence type="ECO:0000259" key="5">
    <source>
        <dbReference type="PROSITE" id="PS50844"/>
    </source>
</evidence>
<dbReference type="Gene3D" id="3.90.1210.10">
    <property type="entry name" value="Antifreeze-like/N-acetylneuraminic acid synthase C-terminal domain"/>
    <property type="match status" value="1"/>
</dbReference>
<evidence type="ECO:0000256" key="4">
    <source>
        <dbReference type="RuleBase" id="RU362063"/>
    </source>
</evidence>
<keyword evidence="6" id="KW-0969">Cilium</keyword>
<keyword evidence="3 4" id="KW-0574">Periplasm</keyword>
<evidence type="ECO:0000313" key="6">
    <source>
        <dbReference type="EMBL" id="OCC15553.1"/>
    </source>
</evidence>
<dbReference type="InterPro" id="IPR036732">
    <property type="entry name" value="AFP_Neu5c_C_sf"/>
</dbReference>
<evidence type="ECO:0000313" key="7">
    <source>
        <dbReference type="Proteomes" id="UP000093080"/>
    </source>
</evidence>
<feature type="domain" description="AFP-like" evidence="5">
    <location>
        <begin position="83"/>
        <end position="145"/>
    </location>
</feature>
<dbReference type="InterPro" id="IPR013974">
    <property type="entry name" value="SAF"/>
</dbReference>
<dbReference type="SUPFAM" id="SSF51269">
    <property type="entry name" value="AFP III-like domain"/>
    <property type="match status" value="1"/>
</dbReference>
<gene>
    <name evidence="6" type="ORF">DBT_0904</name>
</gene>
<dbReference type="CDD" id="cd11614">
    <property type="entry name" value="SAF_CpaB_FlgA_like"/>
    <property type="match status" value="1"/>
</dbReference>
<dbReference type="Gene3D" id="2.30.30.760">
    <property type="match status" value="1"/>
</dbReference>
<dbReference type="GO" id="GO:0042597">
    <property type="term" value="C:periplasmic space"/>
    <property type="evidence" value="ECO:0007669"/>
    <property type="project" value="UniProtKB-SubCell"/>
</dbReference>
<comment type="function">
    <text evidence="4">Involved in the assembly process of the P-ring formation. It may associate with FlgF on the rod constituting a structure essential for the P-ring assembly or may act as a modulator protein for the P-ring assembly.</text>
</comment>
<dbReference type="Pfam" id="PF13144">
    <property type="entry name" value="ChapFlgA"/>
    <property type="match status" value="1"/>
</dbReference>
<evidence type="ECO:0000256" key="1">
    <source>
        <dbReference type="ARBA" id="ARBA00004418"/>
    </source>
</evidence>
<accession>A0A1B9F6N8</accession>